<comment type="caution">
    <text evidence="1">The sequence shown here is derived from an EMBL/GenBank/DDBJ whole genome shotgun (WGS) entry which is preliminary data.</text>
</comment>
<dbReference type="AlphaFoldDB" id="X1LYB8"/>
<name>X1LYB8_9ZZZZ</name>
<accession>X1LYB8</accession>
<reference evidence="1" key="1">
    <citation type="journal article" date="2014" name="Front. Microbiol.">
        <title>High frequency of phylogenetically diverse reductive dehalogenase-homologous genes in deep subseafloor sedimentary metagenomes.</title>
        <authorList>
            <person name="Kawai M."/>
            <person name="Futagami T."/>
            <person name="Toyoda A."/>
            <person name="Takaki Y."/>
            <person name="Nishi S."/>
            <person name="Hori S."/>
            <person name="Arai W."/>
            <person name="Tsubouchi T."/>
            <person name="Morono Y."/>
            <person name="Uchiyama I."/>
            <person name="Ito T."/>
            <person name="Fujiyama A."/>
            <person name="Inagaki F."/>
            <person name="Takami H."/>
        </authorList>
    </citation>
    <scope>NUCLEOTIDE SEQUENCE</scope>
    <source>
        <strain evidence="1">Expedition CK06-06</strain>
    </source>
</reference>
<gene>
    <name evidence="1" type="ORF">S06H3_01846</name>
</gene>
<sequence>MKIPKPQLLLRSKLIVGQVWLEIRERTVSGLRWGPDWWQEVVAWSYLSGVLGKYEREWDKVSIPGQRLS</sequence>
<protein>
    <submittedName>
        <fullName evidence="1">Uncharacterized protein</fullName>
    </submittedName>
</protein>
<dbReference type="EMBL" id="BARV01000494">
    <property type="protein sequence ID" value="GAH99113.1"/>
    <property type="molecule type" value="Genomic_DNA"/>
</dbReference>
<proteinExistence type="predicted"/>
<evidence type="ECO:0000313" key="1">
    <source>
        <dbReference type="EMBL" id="GAH99113.1"/>
    </source>
</evidence>
<organism evidence="1">
    <name type="scientific">marine sediment metagenome</name>
    <dbReference type="NCBI Taxonomy" id="412755"/>
    <lineage>
        <taxon>unclassified sequences</taxon>
        <taxon>metagenomes</taxon>
        <taxon>ecological metagenomes</taxon>
    </lineage>
</organism>